<name>A0A3E3EBZ7_9FIRM</name>
<dbReference type="GO" id="GO:0005737">
    <property type="term" value="C:cytoplasm"/>
    <property type="evidence" value="ECO:0007669"/>
    <property type="project" value="UniProtKB-SubCell"/>
</dbReference>
<dbReference type="Gene3D" id="1.10.10.10">
    <property type="entry name" value="Winged helix-like DNA-binding domain superfamily/Winged helix DNA-binding domain"/>
    <property type="match status" value="1"/>
</dbReference>
<proteinExistence type="predicted"/>
<dbReference type="GO" id="GO:0046914">
    <property type="term" value="F:transition metal ion binding"/>
    <property type="evidence" value="ECO:0007669"/>
    <property type="project" value="InterPro"/>
</dbReference>
<dbReference type="RefSeq" id="WP_117581722.1">
    <property type="nucleotide sequence ID" value="NZ_QUSL01000017.1"/>
</dbReference>
<gene>
    <name evidence="4" type="ORF">DXB93_11180</name>
</gene>
<evidence type="ECO:0000313" key="5">
    <source>
        <dbReference type="Proteomes" id="UP000261032"/>
    </source>
</evidence>
<organism evidence="4 5">
    <name type="scientific">Thomasclavelia ramosa</name>
    <dbReference type="NCBI Taxonomy" id="1547"/>
    <lineage>
        <taxon>Bacteria</taxon>
        <taxon>Bacillati</taxon>
        <taxon>Bacillota</taxon>
        <taxon>Erysipelotrichia</taxon>
        <taxon>Erysipelotrichales</taxon>
        <taxon>Coprobacillaceae</taxon>
        <taxon>Thomasclavelia</taxon>
    </lineage>
</organism>
<dbReference type="SUPFAM" id="SSF46785">
    <property type="entry name" value="Winged helix' DNA-binding domain"/>
    <property type="match status" value="1"/>
</dbReference>
<dbReference type="InterPro" id="IPR022687">
    <property type="entry name" value="HTH_DTXR"/>
</dbReference>
<comment type="caution">
    <text evidence="4">The sequence shown here is derived from an EMBL/GenBank/DDBJ whole genome shotgun (WGS) entry which is preliminary data.</text>
</comment>
<accession>A0A3E3EBZ7</accession>
<dbReference type="GO" id="GO:0003700">
    <property type="term" value="F:DNA-binding transcription factor activity"/>
    <property type="evidence" value="ECO:0007669"/>
    <property type="project" value="InterPro"/>
</dbReference>
<dbReference type="InterPro" id="IPR050536">
    <property type="entry name" value="DtxR_MntR_Metal-Reg"/>
</dbReference>
<dbReference type="PANTHER" id="PTHR33238">
    <property type="entry name" value="IRON (METAL) DEPENDENT REPRESSOR, DTXR FAMILY"/>
    <property type="match status" value="1"/>
</dbReference>
<dbReference type="PROSITE" id="PS50944">
    <property type="entry name" value="HTH_DTXR"/>
    <property type="match status" value="1"/>
</dbReference>
<evidence type="ECO:0000256" key="2">
    <source>
        <dbReference type="ARBA" id="ARBA00011738"/>
    </source>
</evidence>
<dbReference type="EMBL" id="QUSL01000017">
    <property type="protein sequence ID" value="RGD84391.1"/>
    <property type="molecule type" value="Genomic_DNA"/>
</dbReference>
<sequence length="120" mass="14048">MIQATNRKYLRYIYQLLLEGKKVRQIDLALSLGYARSSVSIAIKQLKKAGYIDLIKNNITLTERGSMLAQESLKSYQQVYRWILALGFTSYEARLYADKLESDFDQKFIEMLLKDKRLNN</sequence>
<evidence type="ECO:0000256" key="1">
    <source>
        <dbReference type="ARBA" id="ARBA00004496"/>
    </source>
</evidence>
<dbReference type="AlphaFoldDB" id="A0A3E3EBZ7"/>
<dbReference type="Proteomes" id="UP000261032">
    <property type="component" value="Unassembled WGS sequence"/>
</dbReference>
<dbReference type="InterPro" id="IPR036388">
    <property type="entry name" value="WH-like_DNA-bd_sf"/>
</dbReference>
<evidence type="ECO:0000313" key="4">
    <source>
        <dbReference type="EMBL" id="RGD84391.1"/>
    </source>
</evidence>
<reference evidence="4 5" key="1">
    <citation type="submission" date="2018-08" db="EMBL/GenBank/DDBJ databases">
        <title>A genome reference for cultivated species of the human gut microbiota.</title>
        <authorList>
            <person name="Zou Y."/>
            <person name="Xue W."/>
            <person name="Luo G."/>
        </authorList>
    </citation>
    <scope>NUCLEOTIDE SEQUENCE [LARGE SCALE GENOMIC DNA]</scope>
    <source>
        <strain evidence="4 5">OM06-4</strain>
    </source>
</reference>
<feature type="domain" description="HTH dtxR-type" evidence="3">
    <location>
        <begin position="1"/>
        <end position="62"/>
    </location>
</feature>
<dbReference type="InterPro" id="IPR022689">
    <property type="entry name" value="Iron_dep_repressor"/>
</dbReference>
<dbReference type="InterPro" id="IPR036390">
    <property type="entry name" value="WH_DNA-bd_sf"/>
</dbReference>
<dbReference type="GO" id="GO:0003677">
    <property type="term" value="F:DNA binding"/>
    <property type="evidence" value="ECO:0007669"/>
    <property type="project" value="InterPro"/>
</dbReference>
<dbReference type="SMART" id="SM00529">
    <property type="entry name" value="HTH_DTXR"/>
    <property type="match status" value="1"/>
</dbReference>
<evidence type="ECO:0000259" key="3">
    <source>
        <dbReference type="PROSITE" id="PS50944"/>
    </source>
</evidence>
<dbReference type="Pfam" id="PF01325">
    <property type="entry name" value="Fe_dep_repress"/>
    <property type="match status" value="1"/>
</dbReference>
<comment type="subcellular location">
    <subcellularLocation>
        <location evidence="1">Cytoplasm</location>
    </subcellularLocation>
</comment>
<comment type="subunit">
    <text evidence="2">Homodimer.</text>
</comment>
<protein>
    <recommendedName>
        <fullName evidence="3">HTH dtxR-type domain-containing protein</fullName>
    </recommendedName>
</protein>
<dbReference type="PANTHER" id="PTHR33238:SF11">
    <property type="entry name" value="TRANSCRIPTIONAL REGULATOR MNTR"/>
    <property type="match status" value="1"/>
</dbReference>